<dbReference type="STRING" id="1432562.WN59_06695"/>
<dbReference type="RefSeq" id="WP_046514702.1">
    <property type="nucleotide sequence ID" value="NZ_LAYZ01000003.1"/>
</dbReference>
<dbReference type="EMBL" id="LAYZ01000003">
    <property type="protein sequence ID" value="KKK34713.1"/>
    <property type="molecule type" value="Genomic_DNA"/>
</dbReference>
<dbReference type="Proteomes" id="UP000034287">
    <property type="component" value="Unassembled WGS sequence"/>
</dbReference>
<evidence type="ECO:0000313" key="3">
    <source>
        <dbReference type="Proteomes" id="UP000034287"/>
    </source>
</evidence>
<accession>A0A0M2SKD3</accession>
<sequence>MNNIDQMRLNDFEYPEKNILARLIKWPELRKDLKLQPKHFWDDRHAAIVEALINNPGLTDAHLMNDAIRNKSAFGGYEFVDTLINYPIPSKHGMTNDQLEVYHYYKQREIKKKWEDYEADPSDENALEMSGRIQELNQFEVHEDSSKLEIMSEILDDLHNVNETPVTPTGFKTLDSLIGGFEDGQLNVIAARPSLGKTALALQLGKQLAKDNNEVVFCSMETREKNLTQRLLANIAKVSLSKFKNAARDMSKEEVDRVTDAMSVYHKMNLKIVEKPQISPSEIRGIANSMSDAEHGFIIIDYLQLMHSDKKHNSKYEEVSQISRELKVITQEFQNISIIAIAQLNRGVEQRQDKRPMMSDLRDSGGIEQDASMIMMLYRDDYYHEPKDKQPGAPSELDVIVAKNKDGEVGTAKLEYYKNIQRIY</sequence>
<dbReference type="SUPFAM" id="SSF52540">
    <property type="entry name" value="P-loop containing nucleoside triphosphate hydrolases"/>
    <property type="match status" value="1"/>
</dbReference>
<reference evidence="2 3" key="1">
    <citation type="submission" date="2015-04" db="EMBL/GenBank/DDBJ databases">
        <title>Taxonomic description and genome sequence of Salinicoccus sediminis sp. nov., a novel hyper halotolerant bacterium isolated from marine sediment.</title>
        <authorList>
            <person name="Mathan Kumar R."/>
            <person name="Kaur G."/>
            <person name="Kumar N."/>
            <person name="Kumar A."/>
            <person name="Singh N.K."/>
            <person name="Kaur N."/>
            <person name="Mayilraj S."/>
        </authorList>
    </citation>
    <scope>NUCLEOTIDE SEQUENCE [LARGE SCALE GENOMIC DNA]</scope>
    <source>
        <strain evidence="2 3">SV-16</strain>
    </source>
</reference>
<dbReference type="InterPro" id="IPR027417">
    <property type="entry name" value="P-loop_NTPase"/>
</dbReference>
<organism evidence="2 3">
    <name type="scientific">Salinicoccus sediminis</name>
    <dbReference type="NCBI Taxonomy" id="1432562"/>
    <lineage>
        <taxon>Bacteria</taxon>
        <taxon>Bacillati</taxon>
        <taxon>Bacillota</taxon>
        <taxon>Bacilli</taxon>
        <taxon>Bacillales</taxon>
        <taxon>Staphylococcaceae</taxon>
        <taxon>Salinicoccus</taxon>
    </lineage>
</organism>
<dbReference type="GO" id="GO:0003678">
    <property type="term" value="F:DNA helicase activity"/>
    <property type="evidence" value="ECO:0007669"/>
    <property type="project" value="InterPro"/>
</dbReference>
<name>A0A0M2SKD3_9STAP</name>
<gene>
    <name evidence="2" type="ORF">WN59_06695</name>
</gene>
<dbReference type="PROSITE" id="PS51199">
    <property type="entry name" value="SF4_HELICASE"/>
    <property type="match status" value="1"/>
</dbReference>
<dbReference type="PANTHER" id="PTHR30153:SF2">
    <property type="entry name" value="REPLICATIVE DNA HELICASE"/>
    <property type="match status" value="1"/>
</dbReference>
<comment type="caution">
    <text evidence="2">The sequence shown here is derived from an EMBL/GenBank/DDBJ whole genome shotgun (WGS) entry which is preliminary data.</text>
</comment>
<dbReference type="OrthoDB" id="9773982at2"/>
<dbReference type="PATRIC" id="fig|1432562.3.peg.1333"/>
<keyword evidence="3" id="KW-1185">Reference proteome</keyword>
<dbReference type="PANTHER" id="PTHR30153">
    <property type="entry name" value="REPLICATIVE DNA HELICASE DNAB"/>
    <property type="match status" value="1"/>
</dbReference>
<protein>
    <recommendedName>
        <fullName evidence="1">SF4 helicase domain-containing protein</fullName>
    </recommendedName>
</protein>
<dbReference type="AlphaFoldDB" id="A0A0M2SKD3"/>
<dbReference type="Gene3D" id="3.40.50.300">
    <property type="entry name" value="P-loop containing nucleotide triphosphate hydrolases"/>
    <property type="match status" value="1"/>
</dbReference>
<proteinExistence type="predicted"/>
<dbReference type="CDD" id="cd00984">
    <property type="entry name" value="DnaB_C"/>
    <property type="match status" value="1"/>
</dbReference>
<dbReference type="GO" id="GO:0005524">
    <property type="term" value="F:ATP binding"/>
    <property type="evidence" value="ECO:0007669"/>
    <property type="project" value="InterPro"/>
</dbReference>
<dbReference type="InterPro" id="IPR007694">
    <property type="entry name" value="DNA_helicase_DnaB-like_C"/>
</dbReference>
<dbReference type="GO" id="GO:0006260">
    <property type="term" value="P:DNA replication"/>
    <property type="evidence" value="ECO:0007669"/>
    <property type="project" value="InterPro"/>
</dbReference>
<feature type="domain" description="SF4 helicase" evidence="1">
    <location>
        <begin position="160"/>
        <end position="424"/>
    </location>
</feature>
<dbReference type="GO" id="GO:0005829">
    <property type="term" value="C:cytosol"/>
    <property type="evidence" value="ECO:0007669"/>
    <property type="project" value="TreeGrafter"/>
</dbReference>
<evidence type="ECO:0000313" key="2">
    <source>
        <dbReference type="EMBL" id="KKK34713.1"/>
    </source>
</evidence>
<evidence type="ECO:0000259" key="1">
    <source>
        <dbReference type="PROSITE" id="PS51199"/>
    </source>
</evidence>
<dbReference type="Pfam" id="PF03796">
    <property type="entry name" value="DnaB_C"/>
    <property type="match status" value="1"/>
</dbReference>